<evidence type="ECO:0000259" key="1">
    <source>
        <dbReference type="Pfam" id="PF01796"/>
    </source>
</evidence>
<dbReference type="EMBL" id="JAAIKT010000024">
    <property type="protein sequence ID" value="NEW72696.1"/>
    <property type="molecule type" value="Genomic_DNA"/>
</dbReference>
<dbReference type="InterPro" id="IPR016039">
    <property type="entry name" value="Thiolase-like"/>
</dbReference>
<dbReference type="GO" id="GO:0016747">
    <property type="term" value="F:acyltransferase activity, transferring groups other than amino-acyl groups"/>
    <property type="evidence" value="ECO:0007669"/>
    <property type="project" value="UniProtKB-ARBA"/>
</dbReference>
<protein>
    <submittedName>
        <fullName evidence="2">DNA-binding protein</fullName>
    </submittedName>
</protein>
<dbReference type="InterPro" id="IPR012340">
    <property type="entry name" value="NA-bd_OB-fold"/>
</dbReference>
<dbReference type="SUPFAM" id="SSF50249">
    <property type="entry name" value="Nucleic acid-binding proteins"/>
    <property type="match status" value="1"/>
</dbReference>
<dbReference type="InterPro" id="IPR002878">
    <property type="entry name" value="ChsH2_C"/>
</dbReference>
<dbReference type="GO" id="GO:0003677">
    <property type="term" value="F:DNA binding"/>
    <property type="evidence" value="ECO:0007669"/>
    <property type="project" value="UniProtKB-KW"/>
</dbReference>
<gene>
    <name evidence="2" type="ORF">G4H13_20400</name>
</gene>
<feature type="domain" description="ChsH2 C-terminal OB-fold" evidence="1">
    <location>
        <begin position="317"/>
        <end position="373"/>
    </location>
</feature>
<dbReference type="PANTHER" id="PTHR34075">
    <property type="entry name" value="BLR3430 PROTEIN"/>
    <property type="match status" value="1"/>
</dbReference>
<organism evidence="2 3">
    <name type="scientific">Streptomyces rhizosphaericus</name>
    <dbReference type="NCBI Taxonomy" id="114699"/>
    <lineage>
        <taxon>Bacteria</taxon>
        <taxon>Bacillati</taxon>
        <taxon>Actinomycetota</taxon>
        <taxon>Actinomycetes</taxon>
        <taxon>Kitasatosporales</taxon>
        <taxon>Streptomycetaceae</taxon>
        <taxon>Streptomyces</taxon>
        <taxon>Streptomyces violaceusniger group</taxon>
    </lineage>
</organism>
<dbReference type="PANTHER" id="PTHR34075:SF5">
    <property type="entry name" value="BLR3430 PROTEIN"/>
    <property type="match status" value="1"/>
</dbReference>
<reference evidence="2" key="1">
    <citation type="submission" date="2020-02" db="EMBL/GenBank/DDBJ databases">
        <title>A new Streptomyces sp. for controlling soil-borne diseases.</title>
        <authorList>
            <person name="Li X."/>
            <person name="Tian Y."/>
            <person name="Gao K."/>
        </authorList>
    </citation>
    <scope>NUCLEOTIDE SEQUENCE [LARGE SCALE GENOMIC DNA]</scope>
    <source>
        <strain evidence="2">0250</strain>
    </source>
</reference>
<accession>A0A6G4AGX9</accession>
<dbReference type="AlphaFoldDB" id="A0A6G4AGX9"/>
<dbReference type="Proteomes" id="UP000476310">
    <property type="component" value="Unassembled WGS sequence"/>
</dbReference>
<sequence length="408" mass="42465">MAYISSISTYVPPWGEAGQRVPGGDEDAVTMAVEAGRAALEAAGTGAVERVVLVSRDLPLLEGGNSAALLAGLGLPPDTDVVERLGGAPAALDAILTARPRTLVTAADLGPAGAGAVVVSSNGFTLRPVGRVTRSLPVQARSSNGVIHRYDDPRLLRERGLLASLDRLREPGNGLEGRPSAIAGAPFAQVRALCDGEPPRLPVLGASATVFALAALAERKEPAVLAAAEQASLTAAALDTSGGEPAHVRRLEPLARAVPTAQTTPGLDMPVSLAAYDRAFESKVGWKAARCESCGTLALPRRYRCRGCGAEGEWSLVPLPRRAVVYTTTTVHVPVPSLTTPYSLAVVQLDGTDVRVLARTTAVEPGSVSIGDTGRMTLRRVAVRSGVPDYGYAFWPDDVPAGREEEVR</sequence>
<proteinExistence type="predicted"/>
<keyword evidence="3" id="KW-1185">Reference proteome</keyword>
<keyword evidence="2" id="KW-0238">DNA-binding</keyword>
<dbReference type="Pfam" id="PF01796">
    <property type="entry name" value="OB_ChsH2_C"/>
    <property type="match status" value="1"/>
</dbReference>
<name>A0A6G4AGX9_9ACTN</name>
<dbReference type="SUPFAM" id="SSF53901">
    <property type="entry name" value="Thiolase-like"/>
    <property type="match status" value="1"/>
</dbReference>
<dbReference type="Gene3D" id="3.40.47.10">
    <property type="match status" value="1"/>
</dbReference>
<evidence type="ECO:0000313" key="2">
    <source>
        <dbReference type="EMBL" id="NEW72696.1"/>
    </source>
</evidence>
<comment type="caution">
    <text evidence="2">The sequence shown here is derived from an EMBL/GenBank/DDBJ whole genome shotgun (WGS) entry which is preliminary data.</text>
</comment>
<evidence type="ECO:0000313" key="3">
    <source>
        <dbReference type="Proteomes" id="UP000476310"/>
    </source>
</evidence>
<dbReference type="InterPro" id="IPR052513">
    <property type="entry name" value="Thioester_dehydratase-like"/>
</dbReference>